<dbReference type="SUPFAM" id="SSF69118">
    <property type="entry name" value="AhpD-like"/>
    <property type="match status" value="1"/>
</dbReference>
<feature type="domain" description="Carboxymuconolactone decarboxylase-like" evidence="1">
    <location>
        <begin position="23"/>
        <end position="104"/>
    </location>
</feature>
<sequence>MMEGKDILARLEKGKSLLQEKMPEVVGKFQEFHTTVLKEGHLSRKQKTLIALGMALALKCEYCIALHLRTAKELGISLEEIMEVCGIAMLMHGGPGMAYSTLVARIWEEI</sequence>
<keyword evidence="2" id="KW-0575">Peroxidase</keyword>
<dbReference type="Proteomes" id="UP000197032">
    <property type="component" value="Unassembled WGS sequence"/>
</dbReference>
<dbReference type="Gene3D" id="1.20.1290.10">
    <property type="entry name" value="AhpD-like"/>
    <property type="match status" value="1"/>
</dbReference>
<protein>
    <submittedName>
        <fullName evidence="2">Alkylhydroperoxidase</fullName>
    </submittedName>
</protein>
<evidence type="ECO:0000259" key="1">
    <source>
        <dbReference type="Pfam" id="PF02627"/>
    </source>
</evidence>
<dbReference type="InterPro" id="IPR004675">
    <property type="entry name" value="AhpD_core"/>
</dbReference>
<dbReference type="InterPro" id="IPR029032">
    <property type="entry name" value="AhpD-like"/>
</dbReference>
<gene>
    <name evidence="2" type="ORF">KKC1_16980</name>
</gene>
<dbReference type="PANTHER" id="PTHR33930">
    <property type="entry name" value="ALKYL HYDROPEROXIDE REDUCTASE AHPD"/>
    <property type="match status" value="1"/>
</dbReference>
<dbReference type="InterPro" id="IPR003779">
    <property type="entry name" value="CMD-like"/>
</dbReference>
<keyword evidence="2" id="KW-0560">Oxidoreductase</keyword>
<evidence type="ECO:0000313" key="2">
    <source>
        <dbReference type="EMBL" id="GAW92544.1"/>
    </source>
</evidence>
<dbReference type="NCBIfam" id="TIGR00778">
    <property type="entry name" value="ahpD_dom"/>
    <property type="match status" value="1"/>
</dbReference>
<name>A0A1Z5HSP6_9FIRM</name>
<dbReference type="RefSeq" id="WP_202819997.1">
    <property type="nucleotide sequence ID" value="NZ_BDGJ01000084.1"/>
</dbReference>
<accession>A0A1Z5HSP6</accession>
<dbReference type="PANTHER" id="PTHR33930:SF2">
    <property type="entry name" value="BLR3452 PROTEIN"/>
    <property type="match status" value="1"/>
</dbReference>
<dbReference type="Pfam" id="PF02627">
    <property type="entry name" value="CMD"/>
    <property type="match status" value="1"/>
</dbReference>
<reference evidence="3" key="1">
    <citation type="journal article" date="2017" name="Appl. Environ. Microbiol.">
        <title>Genomic analysis of Calderihabitans maritimus KKC1, a thermophilic hydrogenogenic carboxydotrophic bacterium isolated from marine sediment.</title>
        <authorList>
            <person name="Omae K."/>
            <person name="Yoneda Y."/>
            <person name="Fukuyama Y."/>
            <person name="Yoshida T."/>
            <person name="Sako Y."/>
        </authorList>
    </citation>
    <scope>NUCLEOTIDE SEQUENCE [LARGE SCALE GENOMIC DNA]</scope>
    <source>
        <strain evidence="3">KKC1</strain>
    </source>
</reference>
<dbReference type="GO" id="GO:0051920">
    <property type="term" value="F:peroxiredoxin activity"/>
    <property type="evidence" value="ECO:0007669"/>
    <property type="project" value="InterPro"/>
</dbReference>
<dbReference type="EMBL" id="BDGJ01000084">
    <property type="protein sequence ID" value="GAW92544.1"/>
    <property type="molecule type" value="Genomic_DNA"/>
</dbReference>
<keyword evidence="3" id="KW-1185">Reference proteome</keyword>
<evidence type="ECO:0000313" key="3">
    <source>
        <dbReference type="Proteomes" id="UP000197032"/>
    </source>
</evidence>
<comment type="caution">
    <text evidence="2">The sequence shown here is derived from an EMBL/GenBank/DDBJ whole genome shotgun (WGS) entry which is preliminary data.</text>
</comment>
<dbReference type="AlphaFoldDB" id="A0A1Z5HSP6"/>
<organism evidence="2 3">
    <name type="scientific">Calderihabitans maritimus</name>
    <dbReference type="NCBI Taxonomy" id="1246530"/>
    <lineage>
        <taxon>Bacteria</taxon>
        <taxon>Bacillati</taxon>
        <taxon>Bacillota</taxon>
        <taxon>Clostridia</taxon>
        <taxon>Neomoorellales</taxon>
        <taxon>Calderihabitantaceae</taxon>
        <taxon>Calderihabitans</taxon>
    </lineage>
</organism>
<proteinExistence type="predicted"/>